<evidence type="ECO:0000313" key="8">
    <source>
        <dbReference type="Proteomes" id="UP000240410"/>
    </source>
</evidence>
<dbReference type="PANTHER" id="PTHR46193:SF18">
    <property type="entry name" value="HEXITOL PHOSPHATASE B"/>
    <property type="match status" value="1"/>
</dbReference>
<dbReference type="Pfam" id="PF13419">
    <property type="entry name" value="HAD_2"/>
    <property type="match status" value="1"/>
</dbReference>
<sequence>MQTLFFDFDGTLVDSERFHAANWSQYLAGHGVELSIDTFMSQYAGVTWPHIAEHFISHYNISTTVSAMINEMEALTEAMILEKGIPAMPGVDDLLKTLSGKVPMAVVTGAPRDYVTGVLAHHGWLSLFDNVFSGYEVTNNKPAPDVYLQACKTMHVLPEKAVAVEDSRTGLMSALSANIHAVFVNSHSPKLPAHANHSFASMTEATPVLLSLFNVKH</sequence>
<name>A0A0D8MDR2_PHOLE</name>
<evidence type="ECO:0000256" key="3">
    <source>
        <dbReference type="ARBA" id="ARBA00022723"/>
    </source>
</evidence>
<dbReference type="InterPro" id="IPR036412">
    <property type="entry name" value="HAD-like_sf"/>
</dbReference>
<keyword evidence="5" id="KW-0119">Carbohydrate metabolism</keyword>
<dbReference type="OrthoDB" id="9800058at2"/>
<organism evidence="7 8">
    <name type="scientific">Photobacterium leiognathi</name>
    <dbReference type="NCBI Taxonomy" id="553611"/>
    <lineage>
        <taxon>Bacteria</taxon>
        <taxon>Pseudomonadati</taxon>
        <taxon>Pseudomonadota</taxon>
        <taxon>Gammaproteobacteria</taxon>
        <taxon>Vibrionales</taxon>
        <taxon>Vibrionaceae</taxon>
        <taxon>Photobacterium</taxon>
    </lineage>
</organism>
<dbReference type="EMBL" id="PYOI01000004">
    <property type="protein sequence ID" value="PSV85615.1"/>
    <property type="molecule type" value="Genomic_DNA"/>
</dbReference>
<dbReference type="Proteomes" id="UP000241566">
    <property type="component" value="Unassembled WGS sequence"/>
</dbReference>
<proteinExistence type="inferred from homology"/>
<comment type="cofactor">
    <cofactor evidence="1">
        <name>Mg(2+)</name>
        <dbReference type="ChEBI" id="CHEBI:18420"/>
    </cofactor>
</comment>
<dbReference type="InterPro" id="IPR051600">
    <property type="entry name" value="Beta-PGM-like"/>
</dbReference>
<dbReference type="InterPro" id="IPR041492">
    <property type="entry name" value="HAD_2"/>
</dbReference>
<dbReference type="GO" id="GO:0003824">
    <property type="term" value="F:catalytic activity"/>
    <property type="evidence" value="ECO:0007669"/>
    <property type="project" value="UniProtKB-ARBA"/>
</dbReference>
<dbReference type="RefSeq" id="WP_023931892.1">
    <property type="nucleotide sequence ID" value="NZ_CP131601.1"/>
</dbReference>
<gene>
    <name evidence="7" type="ORF">CTM89_10600</name>
    <name evidence="6" type="ORF">CTM94_04400</name>
</gene>
<evidence type="ECO:0000256" key="4">
    <source>
        <dbReference type="ARBA" id="ARBA00022842"/>
    </source>
</evidence>
<comment type="caution">
    <text evidence="7">The sequence shown here is derived from an EMBL/GenBank/DDBJ whole genome shotgun (WGS) entry which is preliminary data.</text>
</comment>
<dbReference type="AlphaFoldDB" id="A0A0D8MDR2"/>
<accession>A0A0D8MDR2</accession>
<evidence type="ECO:0000313" key="7">
    <source>
        <dbReference type="EMBL" id="PSV90319.1"/>
    </source>
</evidence>
<comment type="similarity">
    <text evidence="2">Belongs to the HAD-like hydrolase superfamily. CbbY/CbbZ/Gph/YieH family.</text>
</comment>
<dbReference type="STRING" id="553611.GCA_001557755_02491"/>
<dbReference type="NCBIfam" id="TIGR01509">
    <property type="entry name" value="HAD-SF-IA-v3"/>
    <property type="match status" value="1"/>
</dbReference>
<evidence type="ECO:0000313" key="6">
    <source>
        <dbReference type="EMBL" id="PSV85615.1"/>
    </source>
</evidence>
<dbReference type="SUPFAM" id="SSF56784">
    <property type="entry name" value="HAD-like"/>
    <property type="match status" value="1"/>
</dbReference>
<dbReference type="EMBL" id="PYOJ01000009">
    <property type="protein sequence ID" value="PSV90319.1"/>
    <property type="molecule type" value="Genomic_DNA"/>
</dbReference>
<reference evidence="7 8" key="1">
    <citation type="submission" date="2018-03" db="EMBL/GenBank/DDBJ databases">
        <title>Whole genome sequencing of Histamine producing bacteria.</title>
        <authorList>
            <person name="Butler K."/>
        </authorList>
    </citation>
    <scope>NUCLEOTIDE SEQUENCE [LARGE SCALE GENOMIC DNA]</scope>
    <source>
        <strain evidence="6 9">ATCC 25521</strain>
        <strain evidence="7 8">ATCC 33979</strain>
    </source>
</reference>
<dbReference type="SFLD" id="SFLDG01129">
    <property type="entry name" value="C1.5:_HAD__Beta-PGM__Phosphata"/>
    <property type="match status" value="1"/>
</dbReference>
<evidence type="ECO:0000256" key="1">
    <source>
        <dbReference type="ARBA" id="ARBA00001946"/>
    </source>
</evidence>
<dbReference type="InterPro" id="IPR023214">
    <property type="entry name" value="HAD_sf"/>
</dbReference>
<dbReference type="PANTHER" id="PTHR46193">
    <property type="entry name" value="6-PHOSPHOGLUCONATE PHOSPHATASE"/>
    <property type="match status" value="1"/>
</dbReference>
<evidence type="ECO:0000256" key="2">
    <source>
        <dbReference type="ARBA" id="ARBA00006171"/>
    </source>
</evidence>
<evidence type="ECO:0000313" key="9">
    <source>
        <dbReference type="Proteomes" id="UP000241566"/>
    </source>
</evidence>
<keyword evidence="9" id="KW-1185">Reference proteome</keyword>
<dbReference type="GO" id="GO:0046872">
    <property type="term" value="F:metal ion binding"/>
    <property type="evidence" value="ECO:0007669"/>
    <property type="project" value="UniProtKB-KW"/>
</dbReference>
<dbReference type="Gene3D" id="3.40.50.1000">
    <property type="entry name" value="HAD superfamily/HAD-like"/>
    <property type="match status" value="1"/>
</dbReference>
<protein>
    <submittedName>
        <fullName evidence="7">HAD family phosphatase</fullName>
    </submittedName>
</protein>
<dbReference type="Proteomes" id="UP000240410">
    <property type="component" value="Unassembled WGS sequence"/>
</dbReference>
<dbReference type="InterPro" id="IPR023198">
    <property type="entry name" value="PGP-like_dom2"/>
</dbReference>
<keyword evidence="3" id="KW-0479">Metal-binding</keyword>
<dbReference type="CDD" id="cd07505">
    <property type="entry name" value="HAD_BPGM-like"/>
    <property type="match status" value="1"/>
</dbReference>
<dbReference type="Gene3D" id="1.10.150.240">
    <property type="entry name" value="Putative phosphatase, domain 2"/>
    <property type="match status" value="1"/>
</dbReference>
<dbReference type="InterPro" id="IPR006439">
    <property type="entry name" value="HAD-SF_hydro_IA"/>
</dbReference>
<dbReference type="SFLD" id="SFLDS00003">
    <property type="entry name" value="Haloacid_Dehalogenase"/>
    <property type="match status" value="1"/>
</dbReference>
<evidence type="ECO:0000256" key="5">
    <source>
        <dbReference type="ARBA" id="ARBA00023277"/>
    </source>
</evidence>
<keyword evidence="4" id="KW-0460">Magnesium</keyword>